<evidence type="ECO:0000313" key="6">
    <source>
        <dbReference type="EMBL" id="MBO0904412.1"/>
    </source>
</evidence>
<gene>
    <name evidence="6" type="ORF">J1C47_12250</name>
</gene>
<dbReference type="InterPro" id="IPR003593">
    <property type="entry name" value="AAA+_ATPase"/>
</dbReference>
<feature type="domain" description="ABC transporter" evidence="5">
    <location>
        <begin position="10"/>
        <end position="241"/>
    </location>
</feature>
<protein>
    <submittedName>
        <fullName evidence="6">ABC transporter ATP-binding protein</fullName>
    </submittedName>
</protein>
<dbReference type="Proteomes" id="UP000664288">
    <property type="component" value="Unassembled WGS sequence"/>
</dbReference>
<dbReference type="SUPFAM" id="SSF52540">
    <property type="entry name" value="P-loop containing nucleoside triphosphate hydrolases"/>
    <property type="match status" value="2"/>
</dbReference>
<evidence type="ECO:0000256" key="4">
    <source>
        <dbReference type="SAM" id="MobiDB-lite"/>
    </source>
</evidence>
<dbReference type="InterPro" id="IPR003439">
    <property type="entry name" value="ABC_transporter-like_ATP-bd"/>
</dbReference>
<proteinExistence type="inferred from homology"/>
<feature type="domain" description="ABC transporter" evidence="5">
    <location>
        <begin position="260"/>
        <end position="504"/>
    </location>
</feature>
<evidence type="ECO:0000313" key="7">
    <source>
        <dbReference type="Proteomes" id="UP000664288"/>
    </source>
</evidence>
<dbReference type="InterPro" id="IPR050107">
    <property type="entry name" value="ABC_carbohydrate_import_ATPase"/>
</dbReference>
<dbReference type="Pfam" id="PF00005">
    <property type="entry name" value="ABC_tran"/>
    <property type="match status" value="2"/>
</dbReference>
<dbReference type="CDD" id="cd03216">
    <property type="entry name" value="ABC_Carb_Monos_I"/>
    <property type="match status" value="1"/>
</dbReference>
<comment type="caution">
    <text evidence="6">The sequence shown here is derived from an EMBL/GenBank/DDBJ whole genome shotgun (WGS) entry which is preliminary data.</text>
</comment>
<comment type="similarity">
    <text evidence="1">Belongs to the ABC transporter superfamily.</text>
</comment>
<dbReference type="PANTHER" id="PTHR43790:SF4">
    <property type="entry name" value="GUANOSINE IMPORT ATP-BINDING PROTEIN NUPO"/>
    <property type="match status" value="1"/>
</dbReference>
<dbReference type="PROSITE" id="PS00211">
    <property type="entry name" value="ABC_TRANSPORTER_1"/>
    <property type="match status" value="2"/>
</dbReference>
<dbReference type="CDD" id="cd03215">
    <property type="entry name" value="ABC_Carb_Monos_II"/>
    <property type="match status" value="1"/>
</dbReference>
<keyword evidence="7" id="KW-1185">Reference proteome</keyword>
<keyword evidence="2" id="KW-0547">Nucleotide-binding</keyword>
<dbReference type="InterPro" id="IPR027417">
    <property type="entry name" value="P-loop_NTPase"/>
</dbReference>
<evidence type="ECO:0000259" key="5">
    <source>
        <dbReference type="PROSITE" id="PS50893"/>
    </source>
</evidence>
<evidence type="ECO:0000256" key="3">
    <source>
        <dbReference type="ARBA" id="ARBA00022840"/>
    </source>
</evidence>
<reference evidence="6 7" key="1">
    <citation type="submission" date="2021-03" db="EMBL/GenBank/DDBJ databases">
        <title>Whole genome sequence of Jiella sp. MQZ13P-4.</title>
        <authorList>
            <person name="Tuo L."/>
        </authorList>
    </citation>
    <scope>NUCLEOTIDE SEQUENCE [LARGE SCALE GENOMIC DNA]</scope>
    <source>
        <strain evidence="6 7">MQZ13P-4</strain>
    </source>
</reference>
<dbReference type="EMBL" id="JAFMPY010000011">
    <property type="protein sequence ID" value="MBO0904412.1"/>
    <property type="molecule type" value="Genomic_DNA"/>
</dbReference>
<evidence type="ECO:0000256" key="2">
    <source>
        <dbReference type="ARBA" id="ARBA00022741"/>
    </source>
</evidence>
<evidence type="ECO:0000256" key="1">
    <source>
        <dbReference type="ARBA" id="ARBA00005417"/>
    </source>
</evidence>
<dbReference type="InterPro" id="IPR017871">
    <property type="entry name" value="ABC_transporter-like_CS"/>
</dbReference>
<name>A0ABS3J419_9HYPH</name>
<dbReference type="Gene3D" id="3.40.50.300">
    <property type="entry name" value="P-loop containing nucleotide triphosphate hydrolases"/>
    <property type="match status" value="2"/>
</dbReference>
<dbReference type="PROSITE" id="PS50893">
    <property type="entry name" value="ABC_TRANSPORTER_2"/>
    <property type="match status" value="2"/>
</dbReference>
<accession>A0ABS3J419</accession>
<keyword evidence="3 6" id="KW-0067">ATP-binding</keyword>
<dbReference type="PANTHER" id="PTHR43790">
    <property type="entry name" value="CARBOHYDRATE TRANSPORT ATP-BINDING PROTEIN MG119-RELATED"/>
    <property type="match status" value="1"/>
</dbReference>
<organism evidence="6 7">
    <name type="scientific">Jiella sonneratiae</name>
    <dbReference type="NCBI Taxonomy" id="2816856"/>
    <lineage>
        <taxon>Bacteria</taxon>
        <taxon>Pseudomonadati</taxon>
        <taxon>Pseudomonadota</taxon>
        <taxon>Alphaproteobacteria</taxon>
        <taxon>Hyphomicrobiales</taxon>
        <taxon>Aurantimonadaceae</taxon>
        <taxon>Jiella</taxon>
    </lineage>
</organism>
<dbReference type="SMART" id="SM00382">
    <property type="entry name" value="AAA"/>
    <property type="match status" value="1"/>
</dbReference>
<dbReference type="RefSeq" id="WP_207351060.1">
    <property type="nucleotide sequence ID" value="NZ_JAFMPY010000011.1"/>
</dbReference>
<feature type="region of interest" description="Disordered" evidence="4">
    <location>
        <begin position="510"/>
        <end position="533"/>
    </location>
</feature>
<sequence length="533" mass="55472">MAGAAAAPRLELREISKRFPGVVANDAVSFQVPAGAIHALLGENGAGKSTLVKIIYGVQQADEGEIAFDGRPVHIGSPREARALGIGMVFQHFSLFEAMTVLENIALGMDEPPPRGELETRVRELLDSYGLALDPHRRVHTLSVGERQRIEIVRALLQNPKLLIMDEPTSVLTPQEVEQLFGTLRRLAAEGCSILYISHKLHEIKALCESATILRGGKVVASCDPREESARSMAELMIGGSLKDLSQKSTGAAGKERFVVSALSAPGEPPFGTSLKDVSFMVRAGEIFGIAGVAGNGQNELLAVLSGEERAGVTGSIRLDGRELAALSVGARRRAGLATSPEERNGHAAVPGMSLSENALLSARSRMGLASAGVVRAGATKAFAAKVIEAFSVKATGPGAAAGSLSGGNLQKFVMGREIMENPAVLVVSQPTWGVDAGAASFIRQAMIDLAAGGAAVVVVSQDLDELLELCDRLAVINEGRLSETMDVTGISIERVGLLMGGIHGGAHAAGQAGAAAGHDGRSPAPRQPEPAL</sequence>
<dbReference type="GO" id="GO:0005524">
    <property type="term" value="F:ATP binding"/>
    <property type="evidence" value="ECO:0007669"/>
    <property type="project" value="UniProtKB-KW"/>
</dbReference>